<keyword evidence="3 4" id="KW-0658">Purine biosynthesis</keyword>
<evidence type="ECO:0000256" key="4">
    <source>
        <dbReference type="HAMAP-Rule" id="MF_01930"/>
    </source>
</evidence>
<feature type="active site" description="Proton donor" evidence="4">
    <location>
        <position position="126"/>
    </location>
</feature>
<protein>
    <recommendedName>
        <fullName evidence="4">Phosphoribosylglycinamide formyltransferase</fullName>
        <ecNumber evidence="4">2.1.2.2</ecNumber>
    </recommendedName>
    <alternativeName>
        <fullName evidence="4">5'-phosphoribosylglycinamide transformylase</fullName>
    </alternativeName>
    <alternativeName>
        <fullName evidence="4">GAR transformylase</fullName>
        <shortName evidence="4">GART</shortName>
    </alternativeName>
</protein>
<comment type="caution">
    <text evidence="6">The sequence shown here is derived from an EMBL/GenBank/DDBJ whole genome shotgun (WGS) entry which is preliminary data.</text>
</comment>
<evidence type="ECO:0000256" key="3">
    <source>
        <dbReference type="ARBA" id="ARBA00022755"/>
    </source>
</evidence>
<dbReference type="CDD" id="cd08645">
    <property type="entry name" value="FMT_core_GART"/>
    <property type="match status" value="1"/>
</dbReference>
<dbReference type="Proteomes" id="UP000244016">
    <property type="component" value="Unassembled WGS sequence"/>
</dbReference>
<evidence type="ECO:0000313" key="7">
    <source>
        <dbReference type="Proteomes" id="UP000244016"/>
    </source>
</evidence>
<dbReference type="EMBL" id="PEBW01000001">
    <property type="protein sequence ID" value="PTQ53260.1"/>
    <property type="molecule type" value="Genomic_DNA"/>
</dbReference>
<dbReference type="PANTHER" id="PTHR43369:SF2">
    <property type="entry name" value="PHOSPHORIBOSYLGLYCINAMIDE FORMYLTRANSFERASE"/>
    <property type="match status" value="1"/>
</dbReference>
<dbReference type="UniPathway" id="UPA00074">
    <property type="reaction ID" value="UER00126"/>
</dbReference>
<dbReference type="GO" id="GO:0006189">
    <property type="term" value="P:'de novo' IMP biosynthetic process"/>
    <property type="evidence" value="ECO:0007669"/>
    <property type="project" value="UniProtKB-UniRule"/>
</dbReference>
<feature type="binding site" evidence="4">
    <location>
        <begin position="107"/>
        <end position="110"/>
    </location>
    <ligand>
        <name>(6R)-10-formyltetrahydrofolate</name>
        <dbReference type="ChEBI" id="CHEBI:195366"/>
    </ligand>
</feature>
<dbReference type="Gene3D" id="3.40.50.170">
    <property type="entry name" value="Formyl transferase, N-terminal domain"/>
    <property type="match status" value="1"/>
</dbReference>
<keyword evidence="2 4" id="KW-0808">Transferase</keyword>
<dbReference type="EC" id="2.1.2.2" evidence="4"/>
<organism evidence="6 7">
    <name type="scientific">Brockia lithotrophica</name>
    <dbReference type="NCBI Taxonomy" id="933949"/>
    <lineage>
        <taxon>Bacteria</taxon>
        <taxon>Bacillati</taxon>
        <taxon>Bacillota</taxon>
        <taxon>Bacilli</taxon>
        <taxon>Bacillales</taxon>
        <taxon>Bacillales Family X. Incertae Sedis</taxon>
        <taxon>Brockia</taxon>
    </lineage>
</organism>
<dbReference type="InterPro" id="IPR002376">
    <property type="entry name" value="Formyl_transf_N"/>
</dbReference>
<feature type="binding site" evidence="4">
    <location>
        <position position="82"/>
    </location>
    <ligand>
        <name>(6R)-10-formyltetrahydrofolate</name>
        <dbReference type="ChEBI" id="CHEBI:195366"/>
    </ligand>
</feature>
<dbReference type="AlphaFoldDB" id="A0A2T5GAQ6"/>
<feature type="binding site" evidence="4">
    <location>
        <position position="124"/>
    </location>
    <ligand>
        <name>(6R)-10-formyltetrahydrofolate</name>
        <dbReference type="ChEBI" id="CHEBI:195366"/>
    </ligand>
</feature>
<dbReference type="PANTHER" id="PTHR43369">
    <property type="entry name" value="PHOSPHORIBOSYLGLYCINAMIDE FORMYLTRANSFERASE"/>
    <property type="match status" value="1"/>
</dbReference>
<comment type="catalytic activity">
    <reaction evidence="4">
        <text>N(1)-(5-phospho-beta-D-ribosyl)glycinamide + (6R)-10-formyltetrahydrofolate = N(2)-formyl-N(1)-(5-phospho-beta-D-ribosyl)glycinamide + (6S)-5,6,7,8-tetrahydrofolate + H(+)</text>
        <dbReference type="Rhea" id="RHEA:15053"/>
        <dbReference type="ChEBI" id="CHEBI:15378"/>
        <dbReference type="ChEBI" id="CHEBI:57453"/>
        <dbReference type="ChEBI" id="CHEBI:143788"/>
        <dbReference type="ChEBI" id="CHEBI:147286"/>
        <dbReference type="ChEBI" id="CHEBI:195366"/>
        <dbReference type="EC" id="2.1.2.2"/>
    </reaction>
</comment>
<evidence type="ECO:0000259" key="5">
    <source>
        <dbReference type="Pfam" id="PF00551"/>
    </source>
</evidence>
<name>A0A2T5GAQ6_9BACL</name>
<dbReference type="InterPro" id="IPR036477">
    <property type="entry name" value="Formyl_transf_N_sf"/>
</dbReference>
<reference evidence="6 7" key="1">
    <citation type="submission" date="2017-08" db="EMBL/GenBank/DDBJ databases">
        <title>Burning lignite coal seam in the remote Altai Mountains harbors a hydrogen-driven thermophilic microbial community.</title>
        <authorList>
            <person name="Kadnikov V.V."/>
            <person name="Mardanov A.V."/>
            <person name="Ivasenko D."/>
            <person name="Beletsky A.V."/>
            <person name="Karnachuk O.V."/>
            <person name="Ravin N.V."/>
        </authorList>
    </citation>
    <scope>NUCLEOTIDE SEQUENCE [LARGE SCALE GENOMIC DNA]</scope>
    <source>
        <strain evidence="6">AL31</strain>
    </source>
</reference>
<sequence length="224" mass="24735">MSAEEHADRLEIPPEWRPGAEPVPVAVFASGEGSNAVQLVRREGVYRVVALVSDRPEAPVVRKFRRLGREVFARSVRDFPDKAAFEEAILAFLKPFAPRWLVLAGYMRLVGPTLLGAYPWRILNLHPALLPAFPGKDAVGQALAYGVKVTGTTVHLVDQGVDTGPIVAQRSVDVRPTDTPKTLAARIKRVEHRLYPAVLSRILREGLVLEGRRVRFLQEGEPGV</sequence>
<dbReference type="InterPro" id="IPR004607">
    <property type="entry name" value="GART"/>
</dbReference>
<gene>
    <name evidence="4" type="primary">purN</name>
    <name evidence="6" type="ORF">BLITH_0340</name>
</gene>
<dbReference type="GO" id="GO:0005829">
    <property type="term" value="C:cytosol"/>
    <property type="evidence" value="ECO:0007669"/>
    <property type="project" value="TreeGrafter"/>
</dbReference>
<evidence type="ECO:0000256" key="2">
    <source>
        <dbReference type="ARBA" id="ARBA00022679"/>
    </source>
</evidence>
<feature type="domain" description="Formyl transferase N-terminal" evidence="5">
    <location>
        <begin position="25"/>
        <end position="199"/>
    </location>
</feature>
<dbReference type="GO" id="GO:0004644">
    <property type="term" value="F:phosphoribosylglycinamide formyltransferase activity"/>
    <property type="evidence" value="ECO:0007669"/>
    <property type="project" value="UniProtKB-UniRule"/>
</dbReference>
<dbReference type="Pfam" id="PF00551">
    <property type="entry name" value="Formyl_trans_N"/>
    <property type="match status" value="1"/>
</dbReference>
<evidence type="ECO:0000313" key="6">
    <source>
        <dbReference type="EMBL" id="PTQ53260.1"/>
    </source>
</evidence>
<dbReference type="NCBIfam" id="TIGR00639">
    <property type="entry name" value="PurN"/>
    <property type="match status" value="1"/>
</dbReference>
<dbReference type="HAMAP" id="MF_01930">
    <property type="entry name" value="PurN"/>
    <property type="match status" value="1"/>
</dbReference>
<comment type="similarity">
    <text evidence="4">Belongs to the GART family.</text>
</comment>
<comment type="function">
    <text evidence="4">Catalyzes the transfer of a formyl group from 10-formyltetrahydrofolate to 5-phospho-ribosyl-glycinamide (GAR), producing 5-phospho-ribosyl-N-formylglycinamide (FGAR) and tetrahydrofolate.</text>
</comment>
<feature type="binding site" evidence="4">
    <location>
        <begin position="33"/>
        <end position="35"/>
    </location>
    <ligand>
        <name>N(1)-(5-phospho-beta-D-ribosyl)glycinamide</name>
        <dbReference type="ChEBI" id="CHEBI:143788"/>
    </ligand>
</feature>
<dbReference type="SUPFAM" id="SSF53328">
    <property type="entry name" value="Formyltransferase"/>
    <property type="match status" value="1"/>
</dbReference>
<comment type="pathway">
    <text evidence="1 4">Purine metabolism; IMP biosynthesis via de novo pathway; N(2)-formyl-N(1)-(5-phospho-D-ribosyl)glycinamide from N(1)-(5-phospho-D-ribosyl)glycinamide (10-formyl THF route): step 1/1.</text>
</comment>
<accession>A0A2T5GAQ6</accession>
<feature type="site" description="Raises pKa of active site His" evidence="4">
    <location>
        <position position="162"/>
    </location>
</feature>
<proteinExistence type="inferred from homology"/>
<evidence type="ECO:0000256" key="1">
    <source>
        <dbReference type="ARBA" id="ARBA00005054"/>
    </source>
</evidence>